<evidence type="ECO:0000313" key="3">
    <source>
        <dbReference type="EMBL" id="OMD25347.1"/>
    </source>
</evidence>
<sequence>MLTRAKISDMQQKVLHQVGPKENMEDLASKYTTISFDEALELCQKYITKITTHAYRRENDPARKREMTKAYINEFVDAQKPSVEGFYDLAELKNALTNEITHYGPITKAMEDPSIDEIRANGPDQIFVESGGRSLQWDQNFTDRDHMERIIAKLIGISKVRLIPKIPMVNARTIEGYRVNATHAEISPYDQPAFVIRKFSKKSIVPKMLIENKSFSSNMYKLLSLIPKSDLSWITVGPTGSGKTTLNEILVKEINPLSRIITIENPSEMRLIQREDNSEHGRVLNDVLQYESVPDDDDSSPATMENLLINAMRQSPHWIGPGELRTPGEFATALRAAQTGHYFFSTLHAEGDKEAIFRFLTAYLMASNEPAELALRNICSAVKFVIFQEKLADGTRKVTSISEILGSDGLNPLINQIYRFDCDDVIEEMIEGKKMIKIVGRHLRVGKISENVQQLMLKAGIKKSRFEFFTKDPLEGETEVYEFDEYNFNH</sequence>
<dbReference type="Gene3D" id="3.30.450.380">
    <property type="match status" value="1"/>
</dbReference>
<accession>A0A1R0WZT2</accession>
<dbReference type="PANTHER" id="PTHR30486">
    <property type="entry name" value="TWITCHING MOTILITY PROTEIN PILT"/>
    <property type="match status" value="1"/>
</dbReference>
<reference evidence="3 4" key="1">
    <citation type="submission" date="2016-10" db="EMBL/GenBank/DDBJ databases">
        <title>Paenibacillus species isolates.</title>
        <authorList>
            <person name="Beno S.M."/>
        </authorList>
    </citation>
    <scope>NUCLEOTIDE SEQUENCE [LARGE SCALE GENOMIC DNA]</scope>
    <source>
        <strain evidence="3 4">FSL H7-0604</strain>
    </source>
</reference>
<comment type="caution">
    <text evidence="3">The sequence shown here is derived from an EMBL/GenBank/DDBJ whole genome shotgun (WGS) entry which is preliminary data.</text>
</comment>
<dbReference type="InterPro" id="IPR050921">
    <property type="entry name" value="T4SS_GSP_E_ATPase"/>
</dbReference>
<evidence type="ECO:0000313" key="4">
    <source>
        <dbReference type="Proteomes" id="UP000187465"/>
    </source>
</evidence>
<dbReference type="RefSeq" id="WP_036684499.1">
    <property type="nucleotide sequence ID" value="NZ_JARLKA010000028.1"/>
</dbReference>
<dbReference type="KEGG" id="pod:PODO_08355"/>
<dbReference type="InterPro" id="IPR001482">
    <property type="entry name" value="T2SS/T4SS_dom"/>
</dbReference>
<organism evidence="3 4">
    <name type="scientific">Paenibacillus odorifer</name>
    <dbReference type="NCBI Taxonomy" id="189426"/>
    <lineage>
        <taxon>Bacteria</taxon>
        <taxon>Bacillati</taxon>
        <taxon>Bacillota</taxon>
        <taxon>Bacilli</taxon>
        <taxon>Bacillales</taxon>
        <taxon>Paenibacillaceae</taxon>
        <taxon>Paenibacillus</taxon>
    </lineage>
</organism>
<dbReference type="Gene3D" id="3.40.50.300">
    <property type="entry name" value="P-loop containing nucleotide triphosphate hydrolases"/>
    <property type="match status" value="1"/>
</dbReference>
<dbReference type="PANTHER" id="PTHR30486:SF6">
    <property type="entry name" value="TYPE IV PILUS RETRACTATION ATPASE PILT"/>
    <property type="match status" value="1"/>
</dbReference>
<comment type="similarity">
    <text evidence="1">Belongs to the GSP E family.</text>
</comment>
<feature type="domain" description="Bacterial type II secretion system protein E" evidence="2">
    <location>
        <begin position="103"/>
        <end position="389"/>
    </location>
</feature>
<dbReference type="AlphaFoldDB" id="A0A1R0WZT2"/>
<protein>
    <submittedName>
        <fullName evidence="3">Type II secretion system protein E</fullName>
    </submittedName>
</protein>
<gene>
    <name evidence="3" type="ORF">BJP51_03590</name>
</gene>
<dbReference type="Pfam" id="PF00437">
    <property type="entry name" value="T2SSE"/>
    <property type="match status" value="1"/>
</dbReference>
<dbReference type="Proteomes" id="UP000187465">
    <property type="component" value="Unassembled WGS sequence"/>
</dbReference>
<evidence type="ECO:0000256" key="1">
    <source>
        <dbReference type="ARBA" id="ARBA00006611"/>
    </source>
</evidence>
<dbReference type="EMBL" id="MKQP01000045">
    <property type="protein sequence ID" value="OMD25347.1"/>
    <property type="molecule type" value="Genomic_DNA"/>
</dbReference>
<dbReference type="InterPro" id="IPR027417">
    <property type="entry name" value="P-loop_NTPase"/>
</dbReference>
<evidence type="ECO:0000259" key="2">
    <source>
        <dbReference type="Pfam" id="PF00437"/>
    </source>
</evidence>
<dbReference type="SUPFAM" id="SSF52540">
    <property type="entry name" value="P-loop containing nucleoside triphosphate hydrolases"/>
    <property type="match status" value="1"/>
</dbReference>
<name>A0A1R0WZT2_9BACL</name>
<proteinExistence type="inferred from homology"/>
<dbReference type="GO" id="GO:0016887">
    <property type="term" value="F:ATP hydrolysis activity"/>
    <property type="evidence" value="ECO:0007669"/>
    <property type="project" value="InterPro"/>
</dbReference>